<sequence>MGSETMKLPIIDFSNLKQQTPKWESVKIQVLEPLEEYDCFEAIFDEIPLNLRKSVIDGLQQLFDLLCRSNDLTSATVPIMATLDNTQRFHSTKAWGSRTPFPLEISKGSSISCGPKAILLSECSLFHRAIVELDKARKMVLESLGEKYMDEHMDSTNYFVRF</sequence>
<evidence type="ECO:0000313" key="1">
    <source>
        <dbReference type="EMBL" id="KAK6125158.1"/>
    </source>
</evidence>
<proteinExistence type="predicted"/>
<reference evidence="1 2" key="1">
    <citation type="journal article" date="2021" name="Comput. Struct. Biotechnol. J.">
        <title>De novo genome assembly of the potent medicinal plant Rehmannia glutinosa using nanopore technology.</title>
        <authorList>
            <person name="Ma L."/>
            <person name="Dong C."/>
            <person name="Song C."/>
            <person name="Wang X."/>
            <person name="Zheng X."/>
            <person name="Niu Y."/>
            <person name="Chen S."/>
            <person name="Feng W."/>
        </authorList>
    </citation>
    <scope>NUCLEOTIDE SEQUENCE [LARGE SCALE GENOMIC DNA]</scope>
    <source>
        <strain evidence="1">DH-2019</strain>
    </source>
</reference>
<protein>
    <submittedName>
        <fullName evidence="1">Uncharacterized protein</fullName>
    </submittedName>
</protein>
<dbReference type="InterPro" id="IPR027443">
    <property type="entry name" value="IPNS-like_sf"/>
</dbReference>
<organism evidence="1 2">
    <name type="scientific">Rehmannia glutinosa</name>
    <name type="common">Chinese foxglove</name>
    <dbReference type="NCBI Taxonomy" id="99300"/>
    <lineage>
        <taxon>Eukaryota</taxon>
        <taxon>Viridiplantae</taxon>
        <taxon>Streptophyta</taxon>
        <taxon>Embryophyta</taxon>
        <taxon>Tracheophyta</taxon>
        <taxon>Spermatophyta</taxon>
        <taxon>Magnoliopsida</taxon>
        <taxon>eudicotyledons</taxon>
        <taxon>Gunneridae</taxon>
        <taxon>Pentapetalae</taxon>
        <taxon>asterids</taxon>
        <taxon>lamiids</taxon>
        <taxon>Lamiales</taxon>
        <taxon>Orobanchaceae</taxon>
        <taxon>Rehmannieae</taxon>
        <taxon>Rehmannia</taxon>
    </lineage>
</organism>
<accession>A0ABR0URU5</accession>
<dbReference type="Proteomes" id="UP001318860">
    <property type="component" value="Unassembled WGS sequence"/>
</dbReference>
<name>A0ABR0URU5_REHGL</name>
<dbReference type="Gene3D" id="2.60.120.330">
    <property type="entry name" value="B-lactam Antibiotic, Isopenicillin N Synthase, Chain"/>
    <property type="match status" value="1"/>
</dbReference>
<dbReference type="SUPFAM" id="SSF51197">
    <property type="entry name" value="Clavaminate synthase-like"/>
    <property type="match status" value="1"/>
</dbReference>
<keyword evidence="2" id="KW-1185">Reference proteome</keyword>
<gene>
    <name evidence="1" type="ORF">DH2020_041099</name>
</gene>
<comment type="caution">
    <text evidence="1">The sequence shown here is derived from an EMBL/GenBank/DDBJ whole genome shotgun (WGS) entry which is preliminary data.</text>
</comment>
<evidence type="ECO:0000313" key="2">
    <source>
        <dbReference type="Proteomes" id="UP001318860"/>
    </source>
</evidence>
<dbReference type="EMBL" id="JABTTQ020002268">
    <property type="protein sequence ID" value="KAK6125158.1"/>
    <property type="molecule type" value="Genomic_DNA"/>
</dbReference>